<comment type="caution">
    <text evidence="1">The sequence shown here is derived from an EMBL/GenBank/DDBJ whole genome shotgun (WGS) entry which is preliminary data.</text>
</comment>
<organism evidence="1">
    <name type="scientific">marine sediment metagenome</name>
    <dbReference type="NCBI Taxonomy" id="412755"/>
    <lineage>
        <taxon>unclassified sequences</taxon>
        <taxon>metagenomes</taxon>
        <taxon>ecological metagenomes</taxon>
    </lineage>
</organism>
<evidence type="ECO:0000313" key="1">
    <source>
        <dbReference type="EMBL" id="GAI69398.1"/>
    </source>
</evidence>
<protein>
    <submittedName>
        <fullName evidence="1">Uncharacterized protein</fullName>
    </submittedName>
</protein>
<accession>X1QMD1</accession>
<reference evidence="1" key="1">
    <citation type="journal article" date="2014" name="Front. Microbiol.">
        <title>High frequency of phylogenetically diverse reductive dehalogenase-homologous genes in deep subseafloor sedimentary metagenomes.</title>
        <authorList>
            <person name="Kawai M."/>
            <person name="Futagami T."/>
            <person name="Toyoda A."/>
            <person name="Takaki Y."/>
            <person name="Nishi S."/>
            <person name="Hori S."/>
            <person name="Arai W."/>
            <person name="Tsubouchi T."/>
            <person name="Morono Y."/>
            <person name="Uchiyama I."/>
            <person name="Ito T."/>
            <person name="Fujiyama A."/>
            <person name="Inagaki F."/>
            <person name="Takami H."/>
        </authorList>
    </citation>
    <scope>NUCLEOTIDE SEQUENCE</scope>
    <source>
        <strain evidence="1">Expedition CK06-06</strain>
    </source>
</reference>
<proteinExistence type="predicted"/>
<gene>
    <name evidence="1" type="ORF">S12H4_11298</name>
</gene>
<feature type="non-terminal residue" evidence="1">
    <location>
        <position position="1"/>
    </location>
</feature>
<dbReference type="AlphaFoldDB" id="X1QMD1"/>
<sequence length="119" mass="13557">EDISKLMDFYLAYYAEHGLIPGSSESIKPTSEAGAILNANLDDFGGIFPEDPSGVPYMLYNYTDTNKMPTYKYPFLIYTRVELFENGNFDSNVSDFTRVMLGDEFLIDEGDFYMQLAPR</sequence>
<name>X1QMD1_9ZZZZ</name>
<dbReference type="EMBL" id="BARW01005038">
    <property type="protein sequence ID" value="GAI69398.1"/>
    <property type="molecule type" value="Genomic_DNA"/>
</dbReference>